<dbReference type="Pfam" id="PF12973">
    <property type="entry name" value="Cupin_7"/>
    <property type="match status" value="1"/>
</dbReference>
<sequence length="179" mass="20320">MAKQSNPIKHFSPTFWMKSPRNTPKGDRLDFINPDWMPWTDWLMPGTQFKLLFCDLVSGNFTLLLKVDPGTKASVHWHLHNTEAFILEGSFYYEEGEDKGHPGYYTCEAAGNVHEPFTSPEGCIMLAISHGPIGGYDDDGQLAVMADARLHYYMARENNALKHTTIVDYTFGTTEMHDN</sequence>
<evidence type="ECO:0000259" key="1">
    <source>
        <dbReference type="Pfam" id="PF12973"/>
    </source>
</evidence>
<keyword evidence="3" id="KW-1185">Reference proteome</keyword>
<dbReference type="CDD" id="cd20302">
    <property type="entry name" value="cupin_DAD"/>
    <property type="match status" value="1"/>
</dbReference>
<dbReference type="InterPro" id="IPR011051">
    <property type="entry name" value="RmlC_Cupin_sf"/>
</dbReference>
<evidence type="ECO:0000313" key="3">
    <source>
        <dbReference type="Proteomes" id="UP000031982"/>
    </source>
</evidence>
<protein>
    <recommendedName>
        <fullName evidence="1">ChrR-like cupin domain-containing protein</fullName>
    </recommendedName>
</protein>
<dbReference type="EMBL" id="JXLP01000010">
    <property type="protein sequence ID" value="KIL78218.1"/>
    <property type="molecule type" value="Genomic_DNA"/>
</dbReference>
<dbReference type="InterPro" id="IPR014710">
    <property type="entry name" value="RmlC-like_jellyroll"/>
</dbReference>
<dbReference type="Gene3D" id="2.60.120.10">
    <property type="entry name" value="Jelly Rolls"/>
    <property type="match status" value="1"/>
</dbReference>
<reference evidence="2 3" key="1">
    <citation type="submission" date="2015-01" db="EMBL/GenBank/DDBJ databases">
        <title>Genome Assembly of Bacillus badius MTCC 1458.</title>
        <authorList>
            <person name="Verma A."/>
            <person name="Khatri I."/>
            <person name="Mual P."/>
            <person name="Subramanian S."/>
            <person name="Krishnamurthi S."/>
        </authorList>
    </citation>
    <scope>NUCLEOTIDE SEQUENCE [LARGE SCALE GENOMIC DNA]</scope>
    <source>
        <strain evidence="2 3">MTCC 1458</strain>
    </source>
</reference>
<dbReference type="RefSeq" id="WP_041100441.1">
    <property type="nucleotide sequence ID" value="NZ_JARTHD010000067.1"/>
</dbReference>
<accession>A0ABR5ATY7</accession>
<dbReference type="InterPro" id="IPR025979">
    <property type="entry name" value="ChrR-like_cupin_dom"/>
</dbReference>
<dbReference type="Proteomes" id="UP000031982">
    <property type="component" value="Unassembled WGS sequence"/>
</dbReference>
<dbReference type="SUPFAM" id="SSF51182">
    <property type="entry name" value="RmlC-like cupins"/>
    <property type="match status" value="1"/>
</dbReference>
<feature type="domain" description="ChrR-like cupin" evidence="1">
    <location>
        <begin position="32"/>
        <end position="133"/>
    </location>
</feature>
<evidence type="ECO:0000313" key="2">
    <source>
        <dbReference type="EMBL" id="KIL78218.1"/>
    </source>
</evidence>
<organism evidence="2 3">
    <name type="scientific">Bacillus badius</name>
    <dbReference type="NCBI Taxonomy" id="1455"/>
    <lineage>
        <taxon>Bacteria</taxon>
        <taxon>Bacillati</taxon>
        <taxon>Bacillota</taxon>
        <taxon>Bacilli</taxon>
        <taxon>Bacillales</taxon>
        <taxon>Bacillaceae</taxon>
        <taxon>Pseudobacillus</taxon>
    </lineage>
</organism>
<comment type="caution">
    <text evidence="2">The sequence shown here is derived from an EMBL/GenBank/DDBJ whole genome shotgun (WGS) entry which is preliminary data.</text>
</comment>
<name>A0ABR5ATY7_BACBA</name>
<proteinExistence type="predicted"/>
<gene>
    <name evidence="2" type="ORF">SD77_0819</name>
</gene>